<feature type="chain" id="PRO_5043997452" evidence="1">
    <location>
        <begin position="23"/>
        <end position="453"/>
    </location>
</feature>
<dbReference type="EMBL" id="CP121196">
    <property type="protein sequence ID" value="XBH16249.1"/>
    <property type="molecule type" value="Genomic_DNA"/>
</dbReference>
<evidence type="ECO:0000313" key="3">
    <source>
        <dbReference type="EMBL" id="XBH16249.1"/>
    </source>
</evidence>
<dbReference type="GO" id="GO:0016810">
    <property type="term" value="F:hydrolase activity, acting on carbon-nitrogen (but not peptide) bonds"/>
    <property type="evidence" value="ECO:0007669"/>
    <property type="project" value="InterPro"/>
</dbReference>
<feature type="signal peptide" evidence="1">
    <location>
        <begin position="1"/>
        <end position="22"/>
    </location>
</feature>
<proteinExistence type="predicted"/>
<dbReference type="Gene3D" id="2.30.40.10">
    <property type="entry name" value="Urease, subunit C, domain 1"/>
    <property type="match status" value="1"/>
</dbReference>
<feature type="domain" description="Amidohydrolase-related" evidence="2">
    <location>
        <begin position="279"/>
        <end position="432"/>
    </location>
</feature>
<name>A0AAU7DEK5_9BACT</name>
<reference evidence="3" key="1">
    <citation type="submission" date="2023-03" db="EMBL/GenBank/DDBJ databases">
        <title>Edaphobacter sp.</title>
        <authorList>
            <person name="Huber K.J."/>
            <person name="Papendorf J."/>
            <person name="Pilke C."/>
            <person name="Bunk B."/>
            <person name="Sproeer C."/>
            <person name="Pester M."/>
        </authorList>
    </citation>
    <scope>NUCLEOTIDE SEQUENCE</scope>
    <source>
        <strain evidence="3">DSM 110680</strain>
    </source>
</reference>
<protein>
    <submittedName>
        <fullName evidence="3">Amidohydrolase family protein</fullName>
    </submittedName>
</protein>
<keyword evidence="1" id="KW-0732">Signal</keyword>
<dbReference type="PANTHER" id="PTHR43135">
    <property type="entry name" value="ALPHA-D-RIBOSE 1-METHYLPHOSPHONATE 5-TRIPHOSPHATE DIPHOSPHATASE"/>
    <property type="match status" value="1"/>
</dbReference>
<dbReference type="SUPFAM" id="SSF51556">
    <property type="entry name" value="Metallo-dependent hydrolases"/>
    <property type="match status" value="1"/>
</dbReference>
<dbReference type="PANTHER" id="PTHR43135:SF3">
    <property type="entry name" value="ALPHA-D-RIBOSE 1-METHYLPHOSPHONATE 5-TRIPHOSPHATE DIPHOSPHATASE"/>
    <property type="match status" value="1"/>
</dbReference>
<dbReference type="Pfam" id="PF01979">
    <property type="entry name" value="Amidohydro_1"/>
    <property type="match status" value="1"/>
</dbReference>
<gene>
    <name evidence="3" type="ORF">P8935_16940</name>
</gene>
<dbReference type="AlphaFoldDB" id="A0AAU7DEK5"/>
<evidence type="ECO:0000256" key="1">
    <source>
        <dbReference type="SAM" id="SignalP"/>
    </source>
</evidence>
<dbReference type="InterPro" id="IPR032466">
    <property type="entry name" value="Metal_Hydrolase"/>
</dbReference>
<accession>A0AAU7DEK5</accession>
<dbReference type="Gene3D" id="3.20.20.140">
    <property type="entry name" value="Metal-dependent hydrolases"/>
    <property type="match status" value="1"/>
</dbReference>
<dbReference type="InterPro" id="IPR011059">
    <property type="entry name" value="Metal-dep_hydrolase_composite"/>
</dbReference>
<evidence type="ECO:0000259" key="2">
    <source>
        <dbReference type="Pfam" id="PF01979"/>
    </source>
</evidence>
<dbReference type="InterPro" id="IPR006680">
    <property type="entry name" value="Amidohydro-rel"/>
</dbReference>
<dbReference type="SUPFAM" id="SSF51338">
    <property type="entry name" value="Composite domain of metallo-dependent hydrolases"/>
    <property type="match status" value="1"/>
</dbReference>
<sequence length="453" mass="48190">MKSTLLIAFFACASLTALTASAQTVQPVSQPGPNDTAGMTAKTIAIVGGKVLTVTHGTIENGTVIMSGGKIVAVGSAKATKVPAGAEIFDAKGMTVYPGLFDAETNLGLTEVASDQNSNDLAETADEIEPQMHAADAFHAETVHIPVDRLNGITNAIVAPASEDSIAGQDSVIQLYGRDRDQMLMQRDVALAMNFEGSVRRKGNFNGGPSKFPTTRMGLASQIRQAFLDAQAYEVERAAATKPDHKGVPPKRDLKLEALLPYLHGEKPVVLAARESYEVEVAMGLAKEFHLKVILNHVTHAQDVLDEIASYHVPVIVGSVYDFPRPDERYDAVYSLPAELQKRGVKIALSSDGGGEGGSRNLPYAAGYAVAYGLPYDEALKAITLNPAEMFGLGDSLGSLDVGKTANVVVANGDPLDVRTSVKQVFIDGNAVPMVSRQTKLRDEYMPLTTKKP</sequence>
<dbReference type="RefSeq" id="WP_348261476.1">
    <property type="nucleotide sequence ID" value="NZ_CP121196.1"/>
</dbReference>
<organism evidence="3">
    <name type="scientific">Telmatobacter sp. DSM 110680</name>
    <dbReference type="NCBI Taxonomy" id="3036704"/>
    <lineage>
        <taxon>Bacteria</taxon>
        <taxon>Pseudomonadati</taxon>
        <taxon>Acidobacteriota</taxon>
        <taxon>Terriglobia</taxon>
        <taxon>Terriglobales</taxon>
        <taxon>Acidobacteriaceae</taxon>
        <taxon>Telmatobacter</taxon>
    </lineage>
</organism>
<dbReference type="InterPro" id="IPR051781">
    <property type="entry name" value="Metallo-dep_Hydrolase"/>
</dbReference>